<dbReference type="CDD" id="cd00093">
    <property type="entry name" value="HTH_XRE"/>
    <property type="match status" value="1"/>
</dbReference>
<dbReference type="PANTHER" id="PTHR46558">
    <property type="entry name" value="TRACRIPTIONAL REGULATORY PROTEIN-RELATED-RELATED"/>
    <property type="match status" value="1"/>
</dbReference>
<accession>A0A9W6FDQ3</accession>
<dbReference type="PANTHER" id="PTHR46558:SF13">
    <property type="entry name" value="HTH-TYPE TRANSCRIPTIONAL REGULATOR IMMR"/>
    <property type="match status" value="1"/>
</dbReference>
<dbReference type="AlphaFoldDB" id="A0A9W6FDQ3"/>
<dbReference type="Gene3D" id="1.10.260.40">
    <property type="entry name" value="lambda repressor-like DNA-binding domains"/>
    <property type="match status" value="1"/>
</dbReference>
<keyword evidence="4" id="KW-1185">Reference proteome</keyword>
<evidence type="ECO:0000313" key="4">
    <source>
        <dbReference type="Proteomes" id="UP001145145"/>
    </source>
</evidence>
<evidence type="ECO:0000259" key="2">
    <source>
        <dbReference type="PROSITE" id="PS50943"/>
    </source>
</evidence>
<dbReference type="RefSeq" id="WP_087254712.1">
    <property type="nucleotide sequence ID" value="NZ_BSBO01000009.1"/>
</dbReference>
<evidence type="ECO:0000256" key="1">
    <source>
        <dbReference type="ARBA" id="ARBA00023125"/>
    </source>
</evidence>
<dbReference type="InterPro" id="IPR010982">
    <property type="entry name" value="Lambda_DNA-bd_dom_sf"/>
</dbReference>
<reference evidence="3 4" key="1">
    <citation type="journal article" date="2023" name="Int. J. Syst. Evol. Microbiol.">
        <title>Sellimonas catena sp. nov., isolated from human faeces.</title>
        <authorList>
            <person name="Hisatomi A."/>
            <person name="Ohkuma M."/>
            <person name="Sakamoto M."/>
        </authorList>
    </citation>
    <scope>NUCLEOTIDE SEQUENCE [LARGE SCALE GENOMIC DNA]</scope>
    <source>
        <strain evidence="3 4">12EGH17</strain>
    </source>
</reference>
<dbReference type="Pfam" id="PF01381">
    <property type="entry name" value="HTH_3"/>
    <property type="match status" value="1"/>
</dbReference>
<dbReference type="GO" id="GO:0003677">
    <property type="term" value="F:DNA binding"/>
    <property type="evidence" value="ECO:0007669"/>
    <property type="project" value="UniProtKB-KW"/>
</dbReference>
<dbReference type="InterPro" id="IPR001387">
    <property type="entry name" value="Cro/C1-type_HTH"/>
</dbReference>
<name>A0A9W6FDQ3_9FIRM</name>
<dbReference type="SMART" id="SM00530">
    <property type="entry name" value="HTH_XRE"/>
    <property type="match status" value="1"/>
</dbReference>
<dbReference type="Proteomes" id="UP001145145">
    <property type="component" value="Unassembled WGS sequence"/>
</dbReference>
<dbReference type="EMBL" id="BSBO01000009">
    <property type="protein sequence ID" value="GLG03940.1"/>
    <property type="molecule type" value="Genomic_DNA"/>
</dbReference>
<dbReference type="SUPFAM" id="SSF47413">
    <property type="entry name" value="lambda repressor-like DNA-binding domains"/>
    <property type="match status" value="1"/>
</dbReference>
<keyword evidence="1" id="KW-0238">DNA-binding</keyword>
<feature type="domain" description="HTH cro/C1-type" evidence="2">
    <location>
        <begin position="7"/>
        <end position="61"/>
    </location>
</feature>
<comment type="caution">
    <text evidence="3">The sequence shown here is derived from an EMBL/GenBank/DDBJ whole genome shotgun (WGS) entry which is preliminary data.</text>
</comment>
<protein>
    <submittedName>
        <fullName evidence="3">Transcriptional regulator</fullName>
    </submittedName>
</protein>
<organism evidence="3 4">
    <name type="scientific">Sellimonas catena</name>
    <dbReference type="NCBI Taxonomy" id="2994035"/>
    <lineage>
        <taxon>Bacteria</taxon>
        <taxon>Bacillati</taxon>
        <taxon>Bacillota</taxon>
        <taxon>Clostridia</taxon>
        <taxon>Lachnospirales</taxon>
        <taxon>Lachnospiraceae</taxon>
        <taxon>Sellimonas</taxon>
    </lineage>
</organism>
<dbReference type="PROSITE" id="PS50943">
    <property type="entry name" value="HTH_CROC1"/>
    <property type="match status" value="1"/>
</dbReference>
<evidence type="ECO:0000313" key="3">
    <source>
        <dbReference type="EMBL" id="GLG03940.1"/>
    </source>
</evidence>
<sequence length="155" mass="18137">MNLGNNLYQARKKKGLSQEDAAEKLGVSRQTISKWETDETLPDIRQAKQLSMLYGLSLDELISFDVEMQEIQDVIDRMSDEVTEKIDWTKAWSKKYPILASYQKEVDISYYAEELCRLLIRMEKEYGYNELDSMLVLKDILARVWKNRGKKNSGK</sequence>
<proteinExistence type="predicted"/>
<gene>
    <name evidence="3" type="ORF">Selli1_11140</name>
</gene>